<dbReference type="FunFam" id="3.30.360.10:FF:000002">
    <property type="entry name" value="Glyceraldehyde-3-phosphate dehydrogenase"/>
    <property type="match status" value="1"/>
</dbReference>
<evidence type="ECO:0000256" key="5">
    <source>
        <dbReference type="PIRSR" id="PIRSR000149-3"/>
    </source>
</evidence>
<evidence type="ECO:0000256" key="1">
    <source>
        <dbReference type="ARBA" id="ARBA00007406"/>
    </source>
</evidence>
<feature type="binding site" evidence="4">
    <location>
        <begin position="148"/>
        <end position="150"/>
    </location>
    <ligand>
        <name>D-glyceraldehyde 3-phosphate</name>
        <dbReference type="ChEBI" id="CHEBI:59776"/>
    </ligand>
</feature>
<evidence type="ECO:0000256" key="2">
    <source>
        <dbReference type="ARBA" id="ARBA00023002"/>
    </source>
</evidence>
<feature type="binding site" evidence="5">
    <location>
        <position position="317"/>
    </location>
    <ligand>
        <name>NAD(+)</name>
        <dbReference type="ChEBI" id="CHEBI:57540"/>
    </ligand>
</feature>
<reference evidence="10" key="1">
    <citation type="submission" date="2017-09" db="EMBL/GenBank/DDBJ databases">
        <title>Depth-based differentiation of microbial function through sediment-hosted aquifers and enrichment of novel symbionts in the deep terrestrial subsurface.</title>
        <authorList>
            <person name="Probst A.J."/>
            <person name="Ladd B."/>
            <person name="Jarett J.K."/>
            <person name="Geller-Mcgrath D.E."/>
            <person name="Sieber C.M.K."/>
            <person name="Emerson J.B."/>
            <person name="Anantharaman K."/>
            <person name="Thomas B.C."/>
            <person name="Malmstrom R."/>
            <person name="Stieglmeier M."/>
            <person name="Klingl A."/>
            <person name="Woyke T."/>
            <person name="Ryan C.M."/>
            <person name="Banfield J.F."/>
        </authorList>
    </citation>
    <scope>NUCLEOTIDE SEQUENCE [LARGE SCALE GENOMIC DNA]</scope>
</reference>
<organism evidence="9 10">
    <name type="scientific">Candidatus Uhrbacteria bacterium CG_4_9_14_3_um_filter_36_7</name>
    <dbReference type="NCBI Taxonomy" id="1975033"/>
    <lineage>
        <taxon>Bacteria</taxon>
        <taxon>Candidatus Uhriibacteriota</taxon>
    </lineage>
</organism>
<dbReference type="CDD" id="cd05214">
    <property type="entry name" value="GAPDH_I_N"/>
    <property type="match status" value="1"/>
</dbReference>
<dbReference type="GO" id="GO:0051287">
    <property type="term" value="F:NAD binding"/>
    <property type="evidence" value="ECO:0007669"/>
    <property type="project" value="InterPro"/>
</dbReference>
<dbReference type="InterPro" id="IPR036291">
    <property type="entry name" value="NAD(P)-bd_dom_sf"/>
</dbReference>
<dbReference type="InterPro" id="IPR020829">
    <property type="entry name" value="GlycerAld_3-P_DH_cat"/>
</dbReference>
<dbReference type="PRINTS" id="PR00078">
    <property type="entry name" value="G3PDHDRGNASE"/>
</dbReference>
<dbReference type="InterPro" id="IPR020831">
    <property type="entry name" value="GlycerAld/Erythrose_P_DH"/>
</dbReference>
<dbReference type="CDD" id="cd18126">
    <property type="entry name" value="GAPDH_I_C"/>
    <property type="match status" value="1"/>
</dbReference>
<dbReference type="SMART" id="SM00846">
    <property type="entry name" value="Gp_dh_N"/>
    <property type="match status" value="1"/>
</dbReference>
<feature type="binding site" evidence="5">
    <location>
        <position position="33"/>
    </location>
    <ligand>
        <name>NAD(+)</name>
        <dbReference type="ChEBI" id="CHEBI:57540"/>
    </ligand>
</feature>
<name>A0A2M7XI85_9BACT</name>
<evidence type="ECO:0000313" key="10">
    <source>
        <dbReference type="Proteomes" id="UP000229749"/>
    </source>
</evidence>
<dbReference type="PANTHER" id="PTHR43148">
    <property type="entry name" value="GLYCERALDEHYDE-3-PHOSPHATE DEHYDROGENASE 2"/>
    <property type="match status" value="1"/>
</dbReference>
<dbReference type="Pfam" id="PF00044">
    <property type="entry name" value="Gp_dh_N"/>
    <property type="match status" value="1"/>
</dbReference>
<gene>
    <name evidence="9" type="primary">gap</name>
    <name evidence="9" type="ORF">CO172_00270</name>
</gene>
<dbReference type="Pfam" id="PF02800">
    <property type="entry name" value="Gp_dh_C"/>
    <property type="match status" value="1"/>
</dbReference>
<keyword evidence="5" id="KW-0520">NAD</keyword>
<dbReference type="Proteomes" id="UP000229749">
    <property type="component" value="Unassembled WGS sequence"/>
</dbReference>
<evidence type="ECO:0000256" key="6">
    <source>
        <dbReference type="PIRSR" id="PIRSR000149-4"/>
    </source>
</evidence>
<dbReference type="SUPFAM" id="SSF51735">
    <property type="entry name" value="NAD(P)-binding Rossmann-fold domains"/>
    <property type="match status" value="1"/>
</dbReference>
<dbReference type="EMBL" id="PFWS01000005">
    <property type="protein sequence ID" value="PJA47681.1"/>
    <property type="molecule type" value="Genomic_DNA"/>
</dbReference>
<dbReference type="Gene3D" id="3.30.360.10">
    <property type="entry name" value="Dihydrodipicolinate Reductase, domain 2"/>
    <property type="match status" value="1"/>
</dbReference>
<dbReference type="Gene3D" id="3.40.50.720">
    <property type="entry name" value="NAD(P)-binding Rossmann-like Domain"/>
    <property type="match status" value="1"/>
</dbReference>
<feature type="active site" description="Nucleophile" evidence="3">
    <location>
        <position position="149"/>
    </location>
</feature>
<dbReference type="GO" id="GO:0050661">
    <property type="term" value="F:NADP binding"/>
    <property type="evidence" value="ECO:0007669"/>
    <property type="project" value="InterPro"/>
</dbReference>
<feature type="binding site" evidence="4">
    <location>
        <position position="234"/>
    </location>
    <ligand>
        <name>D-glyceraldehyde 3-phosphate</name>
        <dbReference type="ChEBI" id="CHEBI:59776"/>
    </ligand>
</feature>
<dbReference type="FunFam" id="3.40.50.720:FF:000001">
    <property type="entry name" value="Glyceraldehyde-3-phosphate dehydrogenase"/>
    <property type="match status" value="1"/>
</dbReference>
<evidence type="ECO:0000256" key="4">
    <source>
        <dbReference type="PIRSR" id="PIRSR000149-2"/>
    </source>
</evidence>
<evidence type="ECO:0000259" key="8">
    <source>
        <dbReference type="SMART" id="SM00846"/>
    </source>
</evidence>
<dbReference type="AlphaFoldDB" id="A0A2M7XI85"/>
<keyword evidence="2" id="KW-0560">Oxidoreductase</keyword>
<feature type="binding site" evidence="5">
    <location>
        <position position="119"/>
    </location>
    <ligand>
        <name>NAD(+)</name>
        <dbReference type="ChEBI" id="CHEBI:57540"/>
    </ligand>
</feature>
<dbReference type="InterPro" id="IPR006424">
    <property type="entry name" value="Glyceraldehyde-3-P_DH_1"/>
</dbReference>
<keyword evidence="5" id="KW-0547">Nucleotide-binding</keyword>
<protein>
    <submittedName>
        <fullName evidence="9">Type I glyceraldehyde-3-phosphate dehydrogenase</fullName>
    </submittedName>
</protein>
<dbReference type="NCBIfam" id="TIGR01534">
    <property type="entry name" value="GAPDH-I"/>
    <property type="match status" value="1"/>
</dbReference>
<dbReference type="PIRSF" id="PIRSF000149">
    <property type="entry name" value="GAP_DH"/>
    <property type="match status" value="1"/>
</dbReference>
<feature type="binding site" evidence="4">
    <location>
        <begin position="211"/>
        <end position="212"/>
    </location>
    <ligand>
        <name>D-glyceraldehyde 3-phosphate</name>
        <dbReference type="ChEBI" id="CHEBI:59776"/>
    </ligand>
</feature>
<evidence type="ECO:0000256" key="7">
    <source>
        <dbReference type="RuleBase" id="RU000397"/>
    </source>
</evidence>
<feature type="binding site" evidence="4">
    <location>
        <position position="179"/>
    </location>
    <ligand>
        <name>D-glyceraldehyde 3-phosphate</name>
        <dbReference type="ChEBI" id="CHEBI:59776"/>
    </ligand>
</feature>
<evidence type="ECO:0000313" key="9">
    <source>
        <dbReference type="EMBL" id="PJA47681.1"/>
    </source>
</evidence>
<dbReference type="GO" id="GO:0006006">
    <property type="term" value="P:glucose metabolic process"/>
    <property type="evidence" value="ECO:0007669"/>
    <property type="project" value="InterPro"/>
</dbReference>
<feature type="binding site" evidence="5">
    <location>
        <begin position="11"/>
        <end position="12"/>
    </location>
    <ligand>
        <name>NAD(+)</name>
        <dbReference type="ChEBI" id="CHEBI:57540"/>
    </ligand>
</feature>
<dbReference type="InterPro" id="IPR020828">
    <property type="entry name" value="GlycerAld_3-P_DH_NAD(P)-bd"/>
</dbReference>
<evidence type="ECO:0000256" key="3">
    <source>
        <dbReference type="PIRSR" id="PIRSR000149-1"/>
    </source>
</evidence>
<feature type="site" description="Activates thiol group during catalysis" evidence="6">
    <location>
        <position position="176"/>
    </location>
</feature>
<sequence length="336" mass="36930">MLRVAINGFGRIGRTVLKAGWERPGVEFVAINDLTEPSTLAHLLKYDSVFRTWDHKVSAGKDHLVIDGKKIPVVSQRDPKLLPWKTYQVDVIVESTGRFRNKEAALDHIEAGAKQVVISAPAKGTPTLLFGVNHKTWKREDTVVNNASCTTNSAGPVAEIIHKAFGIKKAMLTTIHSVTAGQNLVDGLPQEDKSDLRRARSGMISMIPTSTGAAVATTEAITSLRGKFDGISVRVPTLDVSLTDFTFLLKQQTTVEKVNALFKKAAKQKEWKGILAVTQEPLVSTDFIGSSYSATVDLSMTRLVDGDLLKVLAWYDNEWGYSVRLMDLVQYVGKHK</sequence>
<comment type="similarity">
    <text evidence="1 7">Belongs to the glyceraldehyde-3-phosphate dehydrogenase family.</text>
</comment>
<accession>A0A2M7XI85</accession>
<comment type="caution">
    <text evidence="9">The sequence shown here is derived from an EMBL/GenBank/DDBJ whole genome shotgun (WGS) entry which is preliminary data.</text>
</comment>
<feature type="binding site" evidence="5">
    <location>
        <position position="77"/>
    </location>
    <ligand>
        <name>NAD(+)</name>
        <dbReference type="ChEBI" id="CHEBI:57540"/>
    </ligand>
</feature>
<dbReference type="SUPFAM" id="SSF55347">
    <property type="entry name" value="Glyceraldehyde-3-phosphate dehydrogenase-like, C-terminal domain"/>
    <property type="match status" value="1"/>
</dbReference>
<dbReference type="GO" id="GO:0016620">
    <property type="term" value="F:oxidoreductase activity, acting on the aldehyde or oxo group of donors, NAD or NADP as acceptor"/>
    <property type="evidence" value="ECO:0007669"/>
    <property type="project" value="InterPro"/>
</dbReference>
<feature type="domain" description="Glyceraldehyde 3-phosphate dehydrogenase NAD(P) binding" evidence="8">
    <location>
        <begin position="2"/>
        <end position="149"/>
    </location>
</feature>
<proteinExistence type="inferred from homology"/>